<dbReference type="GO" id="GO:0045040">
    <property type="term" value="P:protein insertion into mitochondrial outer membrane"/>
    <property type="evidence" value="ECO:0007669"/>
    <property type="project" value="UniProtKB-UniRule"/>
</dbReference>
<dbReference type="GO" id="GO:0032865">
    <property type="term" value="C:ERMES complex"/>
    <property type="evidence" value="ECO:0007669"/>
    <property type="project" value="UniProtKB-UniRule"/>
</dbReference>
<comment type="function">
    <text evidence="6">Component of the ERMES/MDM complex, which serves as a molecular tether to connect the endoplasmic reticulum and mitochondria. Components of this complex are involved in the control of mitochondrial shape and protein biogenesis and may function in phospholipid exchange. MDM10 is involved in the late assembly steps of the general translocase of the mitochondrial outer membrane (TOM complex). Functions in the TOM40-specific route of the assembly of outer membrane beta-barrel proteins, including the association of TOM40 with the receptor TOM22 and small TOM proteins. Can associate with the SAM(core) complex as well as the MDM12-MMM1 complex, both involved in late steps of the major beta-barrel assembly pathway, that is responsible for biogenesis of all outer membrane beta-barrel proteins. May act as a switch that shuttles between both complexes and channels precursor proteins into the TOM40-specific pathway. Plays a role in mitochondrial morphology and in the inheritance of mitochondria.</text>
</comment>
<accession>G3ALZ0</accession>
<name>G3ALZ0_SPAPN</name>
<comment type="subcellular location">
    <subcellularLocation>
        <location evidence="6">Mitochondrion outer membrane</location>
        <topology evidence="6">Multi-pass membrane protein</topology>
    </subcellularLocation>
    <text evidence="6">The ERMES/MDM complex localizes to a few discrete foci (around 10 per single cell), that represent mitochondria-endoplasmic reticulum junctions. These foci are often found next to mtDNA nucleoids.</text>
</comment>
<dbReference type="Proteomes" id="UP000000709">
    <property type="component" value="Unassembled WGS sequence"/>
</dbReference>
<evidence type="ECO:0000313" key="8">
    <source>
        <dbReference type="Proteomes" id="UP000000709"/>
    </source>
</evidence>
<protein>
    <recommendedName>
        <fullName evidence="6">Mitochondrial distribution and morphology protein 10</fullName>
    </recommendedName>
    <alternativeName>
        <fullName evidence="6">Mitochondrial inheritance component MDM10</fullName>
    </alternativeName>
</protein>
<evidence type="ECO:0000256" key="2">
    <source>
        <dbReference type="ARBA" id="ARBA00022692"/>
    </source>
</evidence>
<dbReference type="HAMAP" id="MF_03102">
    <property type="entry name" value="Mdm10"/>
    <property type="match status" value="1"/>
</dbReference>
<evidence type="ECO:0000313" key="7">
    <source>
        <dbReference type="EMBL" id="EGW33343.1"/>
    </source>
</evidence>
<dbReference type="eggNOG" id="ENOG502QUN5">
    <property type="taxonomic scope" value="Eukaryota"/>
</dbReference>
<comment type="similarity">
    <text evidence="6">Belongs to the MDM10 family.</text>
</comment>
<dbReference type="HOGENOM" id="CLU_026505_0_0_1"/>
<dbReference type="GO" id="GO:0051654">
    <property type="term" value="P:establishment of mitochondrion localization"/>
    <property type="evidence" value="ECO:0007669"/>
    <property type="project" value="TreeGrafter"/>
</dbReference>
<dbReference type="OrthoDB" id="2103793at2759"/>
<sequence length="458" mass="51404">MYTYMEYLQKCFYKSTNWNEDNIFSNITATSQALLEFPLPNGIKVDTSSKSTEYSASSFTLSNFHTINGSLAYLYSSIPLSNTMGTKEISLQDAIAGFRIIEPSVRNSIIKSKTAAATAKSSLLYGRMYFPGSALEAMIIKRITPYTQLLIKTISSPHLDKNGTMIIYLQNNTPKYSREFIYSTNESLLGFRCLYNFGASQNLSQALIPKFDNSVVSVGTEIWYAARTMSPGMSTAFRYSTRSTSTGKPLTMTLAINPIIGHISSTYTVKTSVASTFCSKYDFNLYSYASNLSLGFELYSYGKSNNFPTFKNHEVNMSSQENSYLRKHARNQRPKEVPLGYKHHNGVIINPIENQDNVFHINPTLLPNSPNSSEKFRNKTQIQHKNETVTAAFQNLVNESDFSSVLKFSTSLNDRMVKLLWEGRVKDFLVSTGVKVALNPTTNIPEFNKLGISFSYAC</sequence>
<dbReference type="RefSeq" id="XP_007374858.1">
    <property type="nucleotide sequence ID" value="XM_007374796.1"/>
</dbReference>
<dbReference type="STRING" id="619300.G3ALZ0"/>
<dbReference type="EMBL" id="GL996501">
    <property type="protein sequence ID" value="EGW33343.1"/>
    <property type="molecule type" value="Genomic_DNA"/>
</dbReference>
<dbReference type="GO" id="GO:0015914">
    <property type="term" value="P:phospholipid transport"/>
    <property type="evidence" value="ECO:0007669"/>
    <property type="project" value="TreeGrafter"/>
</dbReference>
<evidence type="ECO:0000256" key="6">
    <source>
        <dbReference type="HAMAP-Rule" id="MF_03102"/>
    </source>
</evidence>
<gene>
    <name evidence="6" type="primary">MDM10</name>
    <name evidence="7" type="ORF">SPAPADRAFT_60681</name>
</gene>
<evidence type="ECO:0000256" key="3">
    <source>
        <dbReference type="ARBA" id="ARBA00022787"/>
    </source>
</evidence>
<comment type="subunit">
    <text evidence="6">Component of the ER-mitochondria encounter structure (ERMES) or MDM complex, composed of MMM1, MDM10, MDM12 and MDM34. Associates with the mitochondrial outer membrane sorting assembly machinery SAM(core) complex.</text>
</comment>
<keyword evidence="8" id="KW-1185">Reference proteome</keyword>
<keyword evidence="3 6" id="KW-1000">Mitochondrion outer membrane</keyword>
<dbReference type="PANTHER" id="PTHR28035">
    <property type="entry name" value="MITOCHONDRIAL DISTRIBUTION AND MORPHOLOGY PROTEIN 10"/>
    <property type="match status" value="1"/>
</dbReference>
<evidence type="ECO:0000256" key="5">
    <source>
        <dbReference type="ARBA" id="ARBA00023136"/>
    </source>
</evidence>
<proteinExistence type="inferred from homology"/>
<dbReference type="OMA" id="VPGYRQI"/>
<organism evidence="8">
    <name type="scientific">Spathaspora passalidarum (strain NRRL Y-27907 / 11-Y1)</name>
    <dbReference type="NCBI Taxonomy" id="619300"/>
    <lineage>
        <taxon>Eukaryota</taxon>
        <taxon>Fungi</taxon>
        <taxon>Dikarya</taxon>
        <taxon>Ascomycota</taxon>
        <taxon>Saccharomycotina</taxon>
        <taxon>Pichiomycetes</taxon>
        <taxon>Debaryomycetaceae</taxon>
        <taxon>Spathaspora</taxon>
    </lineage>
</organism>
<dbReference type="AlphaFoldDB" id="G3ALZ0"/>
<keyword evidence="2 6" id="KW-0812">Transmembrane</keyword>
<dbReference type="PANTHER" id="PTHR28035:SF1">
    <property type="entry name" value="MITOCHONDRIAL DISTRIBUTION AND MORPHOLOGY PROTEIN 10"/>
    <property type="match status" value="1"/>
</dbReference>
<evidence type="ECO:0000256" key="4">
    <source>
        <dbReference type="ARBA" id="ARBA00023128"/>
    </source>
</evidence>
<dbReference type="InterPro" id="IPR027539">
    <property type="entry name" value="Mdm10"/>
</dbReference>
<keyword evidence="4 6" id="KW-0496">Mitochondrion</keyword>
<dbReference type="GO" id="GO:0001401">
    <property type="term" value="C:SAM complex"/>
    <property type="evidence" value="ECO:0007669"/>
    <property type="project" value="TreeGrafter"/>
</dbReference>
<dbReference type="GO" id="GO:0070096">
    <property type="term" value="P:mitochondrial outer membrane translocase complex assembly"/>
    <property type="evidence" value="ECO:0007669"/>
    <property type="project" value="UniProtKB-UniRule"/>
</dbReference>
<dbReference type="InParanoid" id="G3ALZ0"/>
<dbReference type="KEGG" id="spaa:SPAPADRAFT_60681"/>
<dbReference type="Pfam" id="PF12519">
    <property type="entry name" value="MDM10"/>
    <property type="match status" value="1"/>
</dbReference>
<comment type="domain">
    <text evidence="6">Lacks alpha-helical transmembrane segments, suggesting that it resides in the membrane via beta-sheet conformations similar to those predicted for other outer membrane proteins and porin.</text>
</comment>
<reference evidence="7 8" key="1">
    <citation type="journal article" date="2011" name="Proc. Natl. Acad. Sci. U.S.A.">
        <title>Comparative genomics of xylose-fermenting fungi for enhanced biofuel production.</title>
        <authorList>
            <person name="Wohlbach D.J."/>
            <person name="Kuo A."/>
            <person name="Sato T.K."/>
            <person name="Potts K.M."/>
            <person name="Salamov A.A."/>
            <person name="LaButti K.M."/>
            <person name="Sun H."/>
            <person name="Clum A."/>
            <person name="Pangilinan J.L."/>
            <person name="Lindquist E.A."/>
            <person name="Lucas S."/>
            <person name="Lapidus A."/>
            <person name="Jin M."/>
            <person name="Gunawan C."/>
            <person name="Balan V."/>
            <person name="Dale B.E."/>
            <person name="Jeffries T.W."/>
            <person name="Zinkel R."/>
            <person name="Barry K.W."/>
            <person name="Grigoriev I.V."/>
            <person name="Gasch A.P."/>
        </authorList>
    </citation>
    <scope>NUCLEOTIDE SEQUENCE [LARGE SCALE GENOMIC DNA]</scope>
    <source>
        <strain evidence="8">NRRL Y-27907 / 11-Y1</strain>
    </source>
</reference>
<dbReference type="GO" id="GO:1990456">
    <property type="term" value="P:mitochondrion-endoplasmic reticulum membrane tethering"/>
    <property type="evidence" value="ECO:0007669"/>
    <property type="project" value="UniProtKB-UniRule"/>
</dbReference>
<dbReference type="GeneID" id="18873521"/>
<evidence type="ECO:0000256" key="1">
    <source>
        <dbReference type="ARBA" id="ARBA00022452"/>
    </source>
</evidence>
<dbReference type="FunCoup" id="G3ALZ0">
    <property type="interactions" value="64"/>
</dbReference>
<keyword evidence="1 6" id="KW-1134">Transmembrane beta strand</keyword>
<keyword evidence="5 6" id="KW-0472">Membrane</keyword>